<comment type="similarity">
    <text evidence="3">Belongs to the krueppel C2H2-type zinc-finger protein family.</text>
</comment>
<reference evidence="15 16" key="1">
    <citation type="submission" date="2019-09" db="EMBL/GenBank/DDBJ databases">
        <title>Bird 10,000 Genomes (B10K) Project - Family phase.</title>
        <authorList>
            <person name="Zhang G."/>
        </authorList>
    </citation>
    <scope>NUCLEOTIDE SEQUENCE [LARGE SCALE GENOMIC DNA]</scope>
    <source>
        <strain evidence="15">B10K-DU-029-52</strain>
    </source>
</reference>
<evidence type="ECO:0000256" key="8">
    <source>
        <dbReference type="ARBA" id="ARBA00023015"/>
    </source>
</evidence>
<evidence type="ECO:0000256" key="6">
    <source>
        <dbReference type="ARBA" id="ARBA00022771"/>
    </source>
</evidence>
<gene>
    <name evidence="15" type="primary">Znf680</name>
    <name evidence="15" type="ORF">ORISOL_R15887</name>
</gene>
<keyword evidence="4" id="KW-0479">Metal-binding</keyword>
<dbReference type="GO" id="GO:0000981">
    <property type="term" value="F:DNA-binding transcription factor activity, RNA polymerase II-specific"/>
    <property type="evidence" value="ECO:0007669"/>
    <property type="project" value="TreeGrafter"/>
</dbReference>
<feature type="non-terminal residue" evidence="15">
    <location>
        <position position="87"/>
    </location>
</feature>
<feature type="domain" description="C2H2-type" evidence="14">
    <location>
        <begin position="6"/>
        <end position="33"/>
    </location>
</feature>
<dbReference type="SMART" id="SM00355">
    <property type="entry name" value="ZnF_C2H2"/>
    <property type="match status" value="3"/>
</dbReference>
<dbReference type="Gene3D" id="3.30.160.60">
    <property type="entry name" value="Classic Zinc Finger"/>
    <property type="match status" value="2"/>
</dbReference>
<comment type="function">
    <text evidence="1">May be involved in transcriptional regulation.</text>
</comment>
<evidence type="ECO:0000256" key="2">
    <source>
        <dbReference type="ARBA" id="ARBA00004123"/>
    </source>
</evidence>
<evidence type="ECO:0000256" key="4">
    <source>
        <dbReference type="ARBA" id="ARBA00022723"/>
    </source>
</evidence>
<dbReference type="PANTHER" id="PTHR23226">
    <property type="entry name" value="ZINC FINGER AND SCAN DOMAIN-CONTAINING"/>
    <property type="match status" value="1"/>
</dbReference>
<keyword evidence="5" id="KW-0677">Repeat</keyword>
<dbReference type="Proteomes" id="UP000571324">
    <property type="component" value="Unassembled WGS sequence"/>
</dbReference>
<dbReference type="InterPro" id="IPR013087">
    <property type="entry name" value="Znf_C2H2_type"/>
</dbReference>
<dbReference type="PROSITE" id="PS00028">
    <property type="entry name" value="ZINC_FINGER_C2H2_1"/>
    <property type="match status" value="1"/>
</dbReference>
<evidence type="ECO:0000313" key="15">
    <source>
        <dbReference type="EMBL" id="NWV27188.1"/>
    </source>
</evidence>
<dbReference type="GO" id="GO:0000978">
    <property type="term" value="F:RNA polymerase II cis-regulatory region sequence-specific DNA binding"/>
    <property type="evidence" value="ECO:0007669"/>
    <property type="project" value="TreeGrafter"/>
</dbReference>
<dbReference type="GO" id="GO:0008270">
    <property type="term" value="F:zinc ion binding"/>
    <property type="evidence" value="ECO:0007669"/>
    <property type="project" value="UniProtKB-KW"/>
</dbReference>
<evidence type="ECO:0000256" key="13">
    <source>
        <dbReference type="SAM" id="MobiDB-lite"/>
    </source>
</evidence>
<organism evidence="15 16">
    <name type="scientific">Origma solitaria</name>
    <dbReference type="NCBI Taxonomy" id="720586"/>
    <lineage>
        <taxon>Eukaryota</taxon>
        <taxon>Metazoa</taxon>
        <taxon>Chordata</taxon>
        <taxon>Craniata</taxon>
        <taxon>Vertebrata</taxon>
        <taxon>Euteleostomi</taxon>
        <taxon>Archelosauria</taxon>
        <taxon>Archosauria</taxon>
        <taxon>Dinosauria</taxon>
        <taxon>Saurischia</taxon>
        <taxon>Theropoda</taxon>
        <taxon>Coelurosauria</taxon>
        <taxon>Aves</taxon>
        <taxon>Neognathae</taxon>
        <taxon>Neoaves</taxon>
        <taxon>Telluraves</taxon>
        <taxon>Australaves</taxon>
        <taxon>Passeriformes</taxon>
        <taxon>Meliphagoidea</taxon>
        <taxon>Acanthizidae</taxon>
        <taxon>Origma</taxon>
    </lineage>
</organism>
<name>A0A7K6DMH1_9PASS</name>
<feature type="domain" description="C2H2-type" evidence="14">
    <location>
        <begin position="58"/>
        <end position="85"/>
    </location>
</feature>
<evidence type="ECO:0000256" key="5">
    <source>
        <dbReference type="ARBA" id="ARBA00022737"/>
    </source>
</evidence>
<keyword evidence="10" id="KW-0804">Transcription</keyword>
<dbReference type="InterPro" id="IPR036236">
    <property type="entry name" value="Znf_C2H2_sf"/>
</dbReference>
<evidence type="ECO:0000256" key="9">
    <source>
        <dbReference type="ARBA" id="ARBA00023125"/>
    </source>
</evidence>
<protein>
    <submittedName>
        <fullName evidence="15">ZN680 protein</fullName>
    </submittedName>
</protein>
<comment type="caution">
    <text evidence="15">The sequence shown here is derived from an EMBL/GenBank/DDBJ whole genome shotgun (WGS) entry which is preliminary data.</text>
</comment>
<evidence type="ECO:0000256" key="11">
    <source>
        <dbReference type="ARBA" id="ARBA00023242"/>
    </source>
</evidence>
<keyword evidence="11" id="KW-0539">Nucleus</keyword>
<dbReference type="Pfam" id="PF00096">
    <property type="entry name" value="zf-C2H2"/>
    <property type="match status" value="2"/>
</dbReference>
<proteinExistence type="inferred from homology"/>
<evidence type="ECO:0000256" key="1">
    <source>
        <dbReference type="ARBA" id="ARBA00003767"/>
    </source>
</evidence>
<dbReference type="AlphaFoldDB" id="A0A7K6DMH1"/>
<dbReference type="EMBL" id="VZRL01005452">
    <property type="protein sequence ID" value="NWV27188.1"/>
    <property type="molecule type" value="Genomic_DNA"/>
</dbReference>
<dbReference type="PROSITE" id="PS50157">
    <property type="entry name" value="ZINC_FINGER_C2H2_2"/>
    <property type="match status" value="3"/>
</dbReference>
<keyword evidence="16" id="KW-1185">Reference proteome</keyword>
<dbReference type="SUPFAM" id="SSF57667">
    <property type="entry name" value="beta-beta-alpha zinc fingers"/>
    <property type="match status" value="2"/>
</dbReference>
<accession>A0A7K6DMH1</accession>
<feature type="region of interest" description="Disordered" evidence="13">
    <location>
        <begin position="57"/>
        <end position="87"/>
    </location>
</feature>
<evidence type="ECO:0000259" key="14">
    <source>
        <dbReference type="PROSITE" id="PS50157"/>
    </source>
</evidence>
<feature type="non-terminal residue" evidence="15">
    <location>
        <position position="1"/>
    </location>
</feature>
<dbReference type="PANTHER" id="PTHR23226:SF377">
    <property type="entry name" value="ZINC FINGER AND SCAN DOMAIN-CONTAINING PROTEIN 20"/>
    <property type="match status" value="1"/>
</dbReference>
<comment type="subcellular location">
    <subcellularLocation>
        <location evidence="2">Nucleus</location>
    </subcellularLocation>
</comment>
<evidence type="ECO:0000313" key="16">
    <source>
        <dbReference type="Proteomes" id="UP000571324"/>
    </source>
</evidence>
<keyword evidence="7" id="KW-0862">Zinc</keyword>
<dbReference type="FunFam" id="3.30.160.60:FF:001224">
    <property type="entry name" value="zinc finger protein 771-like"/>
    <property type="match status" value="1"/>
</dbReference>
<keyword evidence="6 12" id="KW-0863">Zinc-finger</keyword>
<feature type="domain" description="C2H2-type" evidence="14">
    <location>
        <begin position="36"/>
        <end position="58"/>
    </location>
</feature>
<sequence length="87" mass="10139">GGEWPFPCPECGKSFNQKSNLTRHRKLHASEGPYKCGESFRTSRTLRRHRRAHLGQAFECPEHGRSSGQRSNLLRHLRIHSKEEPYQ</sequence>
<evidence type="ECO:0000256" key="7">
    <source>
        <dbReference type="ARBA" id="ARBA00022833"/>
    </source>
</evidence>
<keyword evidence="8" id="KW-0805">Transcription regulation</keyword>
<dbReference type="OrthoDB" id="6591996at2759"/>
<evidence type="ECO:0000256" key="3">
    <source>
        <dbReference type="ARBA" id="ARBA00006991"/>
    </source>
</evidence>
<keyword evidence="9" id="KW-0238">DNA-binding</keyword>
<evidence type="ECO:0000256" key="12">
    <source>
        <dbReference type="PROSITE-ProRule" id="PRU00042"/>
    </source>
</evidence>
<dbReference type="GO" id="GO:0005634">
    <property type="term" value="C:nucleus"/>
    <property type="evidence" value="ECO:0007669"/>
    <property type="project" value="UniProtKB-SubCell"/>
</dbReference>
<evidence type="ECO:0000256" key="10">
    <source>
        <dbReference type="ARBA" id="ARBA00023163"/>
    </source>
</evidence>